<comment type="caution">
    <text evidence="13">The sequence shown here is derived from an EMBL/GenBank/DDBJ whole genome shotgun (WGS) entry which is preliminary data.</text>
</comment>
<feature type="active site" description="Proton acceptor" evidence="10">
    <location>
        <position position="172"/>
    </location>
</feature>
<keyword evidence="7 11" id="KW-0862">Zinc</keyword>
<dbReference type="GO" id="GO:0006518">
    <property type="term" value="P:peptide metabolic process"/>
    <property type="evidence" value="ECO:0007669"/>
    <property type="project" value="InterPro"/>
</dbReference>
<feature type="binding site" evidence="11">
    <location>
        <position position="77"/>
    </location>
    <ligand>
        <name>Zn(2+)</name>
        <dbReference type="ChEBI" id="CHEBI:29105"/>
        <label>1</label>
    </ligand>
</feature>
<dbReference type="Pfam" id="PF01546">
    <property type="entry name" value="Peptidase_M20"/>
    <property type="match status" value="1"/>
</dbReference>
<dbReference type="PROSITE" id="PS00758">
    <property type="entry name" value="ARGE_DAPE_CPG2_1"/>
    <property type="match status" value="1"/>
</dbReference>
<organism evidence="13 14">
    <name type="scientific">Candidatus Alectryocaccomicrobium excrementavium</name>
    <dbReference type="NCBI Taxonomy" id="2840668"/>
    <lineage>
        <taxon>Bacteria</taxon>
        <taxon>Bacillati</taxon>
        <taxon>Bacillota</taxon>
        <taxon>Clostridia</taxon>
        <taxon>Candidatus Alectryocaccomicrobium</taxon>
    </lineage>
</organism>
<dbReference type="CDD" id="cd03892">
    <property type="entry name" value="M20_peptT"/>
    <property type="match status" value="1"/>
</dbReference>
<dbReference type="Gene3D" id="3.30.70.360">
    <property type="match status" value="1"/>
</dbReference>
<sequence>MATATERFLRYVSFDTQSADGANAIPSTQKQFDLANALVQEMREMGIHDARVDEHCYVYGSLPATVPDLPALGFVAHMDTSPAASGANVRPRIVKNYAGGDIPLAPGVTIEAAMFPALAKCVGEDLIVTDGTTLLGADDKAGIAEILTMAEFLLAHPEVQRGKICIAFTPDEEVGSGADAFDLTAFGADFAYTVDGGEVGEIEYENFNAASAHVTVHGLGIHPGSAKDRMVNALNVAMEFHAMLPAFERPEHTEGYEGFFHLDEMHGDVVRADLDYIIRDHDRARFEARKELMRRAAEFIDARYGAGTLALDLKDSYYNMKEKIAPHMHLIDTARAAMQEMGIEPIIVPIRGGTDGARLSYMGLPCPNLCTGGLNWHGVLECITAQALETVSQLLVKIVEKTYA</sequence>
<feature type="active site" evidence="10">
    <location>
        <position position="79"/>
    </location>
</feature>
<feature type="binding site" evidence="11">
    <location>
        <position position="138"/>
    </location>
    <ligand>
        <name>Zn(2+)</name>
        <dbReference type="ChEBI" id="CHEBI:29105"/>
        <label>1</label>
    </ligand>
</feature>
<accession>A0A9D1K4U5</accession>
<evidence type="ECO:0000256" key="8">
    <source>
        <dbReference type="ARBA" id="ARBA00023049"/>
    </source>
</evidence>
<dbReference type="PANTHER" id="PTHR42994">
    <property type="entry name" value="PEPTIDASE T"/>
    <property type="match status" value="1"/>
</dbReference>
<dbReference type="NCBIfam" id="NF009920">
    <property type="entry name" value="PRK13381.1"/>
    <property type="match status" value="1"/>
</dbReference>
<keyword evidence="3 13" id="KW-0031">Aminopeptidase</keyword>
<evidence type="ECO:0000256" key="1">
    <source>
        <dbReference type="ARBA" id="ARBA00000870"/>
    </source>
</evidence>
<dbReference type="GO" id="GO:0045148">
    <property type="term" value="F:tripeptide aminopeptidase activity"/>
    <property type="evidence" value="ECO:0007669"/>
    <property type="project" value="UniProtKB-UniRule"/>
</dbReference>
<dbReference type="EMBL" id="DVJN01000039">
    <property type="protein sequence ID" value="HIS91784.1"/>
    <property type="molecule type" value="Genomic_DNA"/>
</dbReference>
<keyword evidence="6 13" id="KW-0378">Hydrolase</keyword>
<dbReference type="Gene3D" id="3.40.630.10">
    <property type="entry name" value="Zn peptidases"/>
    <property type="match status" value="1"/>
</dbReference>
<dbReference type="InterPro" id="IPR011650">
    <property type="entry name" value="Peptidase_M20_dimer"/>
</dbReference>
<dbReference type="InterPro" id="IPR010161">
    <property type="entry name" value="Peptidase_M20B"/>
</dbReference>
<comment type="similarity">
    <text evidence="2">Belongs to the peptidase M20B family.</text>
</comment>
<evidence type="ECO:0000256" key="4">
    <source>
        <dbReference type="ARBA" id="ARBA00022670"/>
    </source>
</evidence>
<dbReference type="AlphaFoldDB" id="A0A9D1K4U5"/>
<evidence type="ECO:0000256" key="3">
    <source>
        <dbReference type="ARBA" id="ARBA00022438"/>
    </source>
</evidence>
<dbReference type="NCBIfam" id="NF003976">
    <property type="entry name" value="PRK05469.1"/>
    <property type="match status" value="1"/>
</dbReference>
<proteinExistence type="inferred from homology"/>
<keyword evidence="4" id="KW-0645">Protease</keyword>
<reference evidence="13" key="2">
    <citation type="journal article" date="2021" name="PeerJ">
        <title>Extensive microbial diversity within the chicken gut microbiome revealed by metagenomics and culture.</title>
        <authorList>
            <person name="Gilroy R."/>
            <person name="Ravi A."/>
            <person name="Getino M."/>
            <person name="Pursley I."/>
            <person name="Horton D.L."/>
            <person name="Alikhan N.F."/>
            <person name="Baker D."/>
            <person name="Gharbi K."/>
            <person name="Hall N."/>
            <person name="Watson M."/>
            <person name="Adriaenssens E.M."/>
            <person name="Foster-Nyarko E."/>
            <person name="Jarju S."/>
            <person name="Secka A."/>
            <person name="Antonio M."/>
            <person name="Oren A."/>
            <person name="Chaudhuri R.R."/>
            <person name="La Ragione R."/>
            <person name="Hildebrand F."/>
            <person name="Pallen M.J."/>
        </authorList>
    </citation>
    <scope>NUCLEOTIDE SEQUENCE</scope>
    <source>
        <strain evidence="13">13766</strain>
    </source>
</reference>
<evidence type="ECO:0000256" key="6">
    <source>
        <dbReference type="ARBA" id="ARBA00022801"/>
    </source>
</evidence>
<dbReference type="NCBIfam" id="TIGR01882">
    <property type="entry name" value="peptidase-T"/>
    <property type="match status" value="1"/>
</dbReference>
<dbReference type="InterPro" id="IPR036264">
    <property type="entry name" value="Bact_exopeptidase_dim_dom"/>
</dbReference>
<gene>
    <name evidence="13" type="primary">pepT</name>
    <name evidence="13" type="ORF">IAA84_02075</name>
</gene>
<dbReference type="GO" id="GO:0008237">
    <property type="term" value="F:metallopeptidase activity"/>
    <property type="evidence" value="ECO:0007669"/>
    <property type="project" value="UniProtKB-KW"/>
</dbReference>
<evidence type="ECO:0000256" key="2">
    <source>
        <dbReference type="ARBA" id="ARBA00009692"/>
    </source>
</evidence>
<comment type="catalytic activity">
    <reaction evidence="1">
        <text>Release of the N-terminal residue from a tripeptide.</text>
        <dbReference type="EC" id="3.4.11.4"/>
    </reaction>
</comment>
<dbReference type="SUPFAM" id="SSF53187">
    <property type="entry name" value="Zn-dependent exopeptidases"/>
    <property type="match status" value="1"/>
</dbReference>
<evidence type="ECO:0000256" key="11">
    <source>
        <dbReference type="PIRSR" id="PIRSR037215-2"/>
    </source>
</evidence>
<dbReference type="InterPro" id="IPR002933">
    <property type="entry name" value="Peptidase_M20"/>
</dbReference>
<reference evidence="13" key="1">
    <citation type="submission" date="2020-10" db="EMBL/GenBank/DDBJ databases">
        <authorList>
            <person name="Gilroy R."/>
        </authorList>
    </citation>
    <scope>NUCLEOTIDE SEQUENCE</scope>
    <source>
        <strain evidence="13">13766</strain>
    </source>
</reference>
<evidence type="ECO:0000256" key="10">
    <source>
        <dbReference type="PIRSR" id="PIRSR037215-1"/>
    </source>
</evidence>
<dbReference type="PROSITE" id="PS00759">
    <property type="entry name" value="ARGE_DAPE_CPG2_2"/>
    <property type="match status" value="1"/>
</dbReference>
<dbReference type="GO" id="GO:0006508">
    <property type="term" value="P:proteolysis"/>
    <property type="evidence" value="ECO:0007669"/>
    <property type="project" value="UniProtKB-UniRule"/>
</dbReference>
<dbReference type="GO" id="GO:0008270">
    <property type="term" value="F:zinc ion binding"/>
    <property type="evidence" value="ECO:0007669"/>
    <property type="project" value="InterPro"/>
</dbReference>
<dbReference type="PIRSF" id="PIRSF037215">
    <property type="entry name" value="Peptidase_M20B"/>
    <property type="match status" value="1"/>
</dbReference>
<evidence type="ECO:0000313" key="13">
    <source>
        <dbReference type="EMBL" id="HIS91784.1"/>
    </source>
</evidence>
<evidence type="ECO:0000256" key="5">
    <source>
        <dbReference type="ARBA" id="ARBA00022723"/>
    </source>
</evidence>
<dbReference type="SUPFAM" id="SSF55031">
    <property type="entry name" value="Bacterial exopeptidase dimerisation domain"/>
    <property type="match status" value="1"/>
</dbReference>
<dbReference type="Pfam" id="PF07687">
    <property type="entry name" value="M20_dimer"/>
    <property type="match status" value="1"/>
</dbReference>
<evidence type="ECO:0000313" key="14">
    <source>
        <dbReference type="Proteomes" id="UP000824140"/>
    </source>
</evidence>
<dbReference type="GO" id="GO:0005829">
    <property type="term" value="C:cytosol"/>
    <property type="evidence" value="ECO:0007669"/>
    <property type="project" value="TreeGrafter"/>
</dbReference>
<keyword evidence="8" id="KW-0482">Metalloprotease</keyword>
<feature type="binding site" evidence="11">
    <location>
        <position position="377"/>
    </location>
    <ligand>
        <name>Zn(2+)</name>
        <dbReference type="ChEBI" id="CHEBI:29105"/>
        <label>2</label>
    </ligand>
</feature>
<name>A0A9D1K4U5_9FIRM</name>
<feature type="domain" description="Peptidase M20 dimerisation" evidence="12">
    <location>
        <begin position="204"/>
        <end position="306"/>
    </location>
</feature>
<keyword evidence="5 11" id="KW-0479">Metal-binding</keyword>
<feature type="binding site" evidence="11">
    <location>
        <position position="195"/>
    </location>
    <ligand>
        <name>Zn(2+)</name>
        <dbReference type="ChEBI" id="CHEBI:29105"/>
        <label>1</label>
    </ligand>
</feature>
<feature type="binding site" evidence="11">
    <location>
        <position position="138"/>
    </location>
    <ligand>
        <name>Zn(2+)</name>
        <dbReference type="ChEBI" id="CHEBI:29105"/>
        <label>2</label>
    </ligand>
</feature>
<evidence type="ECO:0000256" key="9">
    <source>
        <dbReference type="NCBIfam" id="TIGR01882"/>
    </source>
</evidence>
<dbReference type="InterPro" id="IPR001261">
    <property type="entry name" value="ArgE/DapE_CS"/>
</dbReference>
<evidence type="ECO:0000256" key="7">
    <source>
        <dbReference type="ARBA" id="ARBA00022833"/>
    </source>
</evidence>
<dbReference type="PANTHER" id="PTHR42994:SF1">
    <property type="entry name" value="PEPTIDASE T"/>
    <property type="match status" value="1"/>
</dbReference>
<dbReference type="EC" id="3.4.11.4" evidence="9"/>
<comment type="cofactor">
    <cofactor evidence="11">
        <name>Zn(2+)</name>
        <dbReference type="ChEBI" id="CHEBI:29105"/>
    </cofactor>
    <text evidence="11">Binds 2 Zn(2+) ions per subunit.</text>
</comment>
<feature type="binding site" evidence="11">
    <location>
        <position position="173"/>
    </location>
    <ligand>
        <name>Zn(2+)</name>
        <dbReference type="ChEBI" id="CHEBI:29105"/>
        <label>2</label>
    </ligand>
</feature>
<dbReference type="Proteomes" id="UP000824140">
    <property type="component" value="Unassembled WGS sequence"/>
</dbReference>
<evidence type="ECO:0000259" key="12">
    <source>
        <dbReference type="Pfam" id="PF07687"/>
    </source>
</evidence>
<protein>
    <recommendedName>
        <fullName evidence="9">Peptidase T</fullName>
        <ecNumber evidence="9">3.4.11.4</ecNumber>
    </recommendedName>
</protein>